<dbReference type="GO" id="GO:0008270">
    <property type="term" value="F:zinc ion binding"/>
    <property type="evidence" value="ECO:0007669"/>
    <property type="project" value="UniProtKB-KW"/>
</dbReference>
<dbReference type="SUPFAM" id="SSF49562">
    <property type="entry name" value="C2 domain (Calcium/lipid-binding domain, CaLB)"/>
    <property type="match status" value="2"/>
</dbReference>
<dbReference type="eggNOG" id="KOG2059">
    <property type="taxonomic scope" value="Eukaryota"/>
</dbReference>
<dbReference type="InterPro" id="IPR008936">
    <property type="entry name" value="Rho_GTPase_activation_prot"/>
</dbReference>
<evidence type="ECO:0000313" key="11">
    <source>
        <dbReference type="Proteomes" id="UP000008743"/>
    </source>
</evidence>
<feature type="domain" description="Ras-GAP" evidence="9">
    <location>
        <begin position="414"/>
        <end position="618"/>
    </location>
</feature>
<dbReference type="InterPro" id="IPR000008">
    <property type="entry name" value="C2_dom"/>
</dbReference>
<dbReference type="Pfam" id="PF00616">
    <property type="entry name" value="RasGAP"/>
    <property type="match status" value="1"/>
</dbReference>
<dbReference type="GO" id="GO:0035556">
    <property type="term" value="P:intracellular signal transduction"/>
    <property type="evidence" value="ECO:0007669"/>
    <property type="project" value="InterPro"/>
</dbReference>
<dbReference type="InterPro" id="IPR035892">
    <property type="entry name" value="C2_domain_sf"/>
</dbReference>
<protein>
    <recommendedName>
        <fullName evidence="12">Ras GTPase-activating protein 3</fullName>
    </recommendedName>
</protein>
<dbReference type="Proteomes" id="UP000008743">
    <property type="component" value="Unassembled WGS sequence"/>
</dbReference>
<evidence type="ECO:0000259" key="8">
    <source>
        <dbReference type="PROSITE" id="PS50004"/>
    </source>
</evidence>
<evidence type="ECO:0000259" key="9">
    <source>
        <dbReference type="PROSITE" id="PS50018"/>
    </source>
</evidence>
<evidence type="ECO:0000256" key="5">
    <source>
        <dbReference type="ARBA" id="ARBA00022833"/>
    </source>
</evidence>
<proteinExistence type="predicted"/>
<dbReference type="RefSeq" id="XP_004343881.2">
    <property type="nucleotide sequence ID" value="XM_004343831.2"/>
</dbReference>
<gene>
    <name evidence="10" type="ORF">CAOG_007157</name>
</gene>
<dbReference type="SMART" id="SM00239">
    <property type="entry name" value="C2"/>
    <property type="match status" value="2"/>
</dbReference>
<dbReference type="PANTHER" id="PTHR10194:SF144">
    <property type="entry name" value="RASGAP-ACTIVATING-LIKE PROTEIN 1"/>
    <property type="match status" value="1"/>
</dbReference>
<dbReference type="EMBL" id="KE346372">
    <property type="protein sequence ID" value="KJE96909.1"/>
    <property type="molecule type" value="Genomic_DNA"/>
</dbReference>
<dbReference type="InterPro" id="IPR001936">
    <property type="entry name" value="RasGAP_dom"/>
</dbReference>
<dbReference type="InParanoid" id="A0A0D2X4Z3"/>
<evidence type="ECO:0000313" key="10">
    <source>
        <dbReference type="EMBL" id="KJE96909.1"/>
    </source>
</evidence>
<dbReference type="PhylomeDB" id="A0A0D2X4Z3"/>
<dbReference type="Gene3D" id="2.30.29.30">
    <property type="entry name" value="Pleckstrin-homology domain (PH domain)/Phosphotyrosine-binding domain (PTB)"/>
    <property type="match status" value="1"/>
</dbReference>
<dbReference type="PANTHER" id="PTHR10194">
    <property type="entry name" value="RAS GTPASE-ACTIVATING PROTEINS"/>
    <property type="match status" value="1"/>
</dbReference>
<evidence type="ECO:0000256" key="2">
    <source>
        <dbReference type="ARBA" id="ARBA00022723"/>
    </source>
</evidence>
<dbReference type="Pfam" id="PF00168">
    <property type="entry name" value="C2"/>
    <property type="match status" value="2"/>
</dbReference>
<dbReference type="InterPro" id="IPR001562">
    <property type="entry name" value="Znf_Btk_motif"/>
</dbReference>
<feature type="domain" description="C2" evidence="8">
    <location>
        <begin position="1"/>
        <end position="112"/>
    </location>
</feature>
<evidence type="ECO:0000256" key="3">
    <source>
        <dbReference type="ARBA" id="ARBA00022737"/>
    </source>
</evidence>
<evidence type="ECO:0000256" key="1">
    <source>
        <dbReference type="ARBA" id="ARBA00022468"/>
    </source>
</evidence>
<dbReference type="SMART" id="SM00323">
    <property type="entry name" value="RasGAP"/>
    <property type="match status" value="1"/>
</dbReference>
<evidence type="ECO:0008006" key="12">
    <source>
        <dbReference type="Google" id="ProtNLM"/>
    </source>
</evidence>
<dbReference type="InterPro" id="IPR039360">
    <property type="entry name" value="Ras_GTPase"/>
</dbReference>
<dbReference type="InterPro" id="IPR023152">
    <property type="entry name" value="RasGAP_CS"/>
</dbReference>
<organism evidence="10 11">
    <name type="scientific">Capsaspora owczarzaki (strain ATCC 30864)</name>
    <dbReference type="NCBI Taxonomy" id="595528"/>
    <lineage>
        <taxon>Eukaryota</taxon>
        <taxon>Filasterea</taxon>
        <taxon>Capsaspora</taxon>
    </lineage>
</organism>
<dbReference type="AlphaFoldDB" id="A0A0D2X4Z3"/>
<dbReference type="STRING" id="595528.A0A0D2X4Z3"/>
<dbReference type="InterPro" id="IPR011993">
    <property type="entry name" value="PH-like_dom_sf"/>
</dbReference>
<keyword evidence="4 6" id="KW-0863">Zinc-finger</keyword>
<keyword evidence="3" id="KW-0677">Repeat</keyword>
<accession>A0A0D2X4Z3</accession>
<name>A0A0D2X4Z3_CAPO3</name>
<feature type="domain" description="C2" evidence="8">
    <location>
        <begin position="135"/>
        <end position="281"/>
    </location>
</feature>
<dbReference type="PROSITE" id="PS50004">
    <property type="entry name" value="C2"/>
    <property type="match status" value="2"/>
</dbReference>
<dbReference type="SUPFAM" id="SSF50729">
    <property type="entry name" value="PH domain-like"/>
    <property type="match status" value="1"/>
</dbReference>
<dbReference type="PROSITE" id="PS51113">
    <property type="entry name" value="ZF_BTK"/>
    <property type="match status" value="1"/>
</dbReference>
<keyword evidence="2" id="KW-0479">Metal-binding</keyword>
<dbReference type="GO" id="GO:0005096">
    <property type="term" value="F:GTPase activator activity"/>
    <property type="evidence" value="ECO:0007669"/>
    <property type="project" value="UniProtKB-KW"/>
</dbReference>
<dbReference type="SUPFAM" id="SSF48350">
    <property type="entry name" value="GTPase activation domain, GAP"/>
    <property type="match status" value="1"/>
</dbReference>
<dbReference type="InterPro" id="IPR001849">
    <property type="entry name" value="PH_domain"/>
</dbReference>
<reference evidence="11" key="1">
    <citation type="submission" date="2011-02" db="EMBL/GenBank/DDBJ databases">
        <title>The Genome Sequence of Capsaspora owczarzaki ATCC 30864.</title>
        <authorList>
            <person name="Russ C."/>
            <person name="Cuomo C."/>
            <person name="Burger G."/>
            <person name="Gray M.W."/>
            <person name="Holland P.W.H."/>
            <person name="King N."/>
            <person name="Lang F.B.F."/>
            <person name="Roger A.J."/>
            <person name="Ruiz-Trillo I."/>
            <person name="Young S.K."/>
            <person name="Zeng Q."/>
            <person name="Gargeya S."/>
            <person name="Alvarado L."/>
            <person name="Berlin A."/>
            <person name="Chapman S.B."/>
            <person name="Chen Z."/>
            <person name="Freedman E."/>
            <person name="Gellesch M."/>
            <person name="Goldberg J."/>
            <person name="Griggs A."/>
            <person name="Gujja S."/>
            <person name="Heilman E."/>
            <person name="Heiman D."/>
            <person name="Howarth C."/>
            <person name="Mehta T."/>
            <person name="Neiman D."/>
            <person name="Pearson M."/>
            <person name="Roberts A."/>
            <person name="Saif S."/>
            <person name="Shea T."/>
            <person name="Shenoy N."/>
            <person name="Sisk P."/>
            <person name="Stolte C."/>
            <person name="Sykes S."/>
            <person name="White J."/>
            <person name="Yandava C."/>
            <person name="Haas B."/>
            <person name="Nusbaum C."/>
            <person name="Birren B."/>
        </authorList>
    </citation>
    <scope>NUCLEOTIDE SEQUENCE</scope>
    <source>
        <strain evidence="11">ATCC 30864</strain>
    </source>
</reference>
<keyword evidence="5" id="KW-0862">Zinc</keyword>
<dbReference type="CDD" id="cd05128">
    <property type="entry name" value="RasGAP_GAP1_like"/>
    <property type="match status" value="1"/>
</dbReference>
<feature type="domain" description="PH" evidence="7">
    <location>
        <begin position="672"/>
        <end position="778"/>
    </location>
</feature>
<dbReference type="PROSITE" id="PS50003">
    <property type="entry name" value="PH_DOMAIN"/>
    <property type="match status" value="1"/>
</dbReference>
<dbReference type="PROSITE" id="PS50018">
    <property type="entry name" value="RAS_GTPASE_ACTIV_2"/>
    <property type="match status" value="1"/>
</dbReference>
<dbReference type="PROSITE" id="PS00509">
    <property type="entry name" value="RAS_GTPASE_ACTIV_1"/>
    <property type="match status" value="1"/>
</dbReference>
<sequence>MARRFNKEASVHLRIGEGKNLGERFGSPKVDPYCIIKVNHEEVVRTATAWKTQFPFWGEEYDVSLPLDWKELSIYCLDQTTFDSKGTVVLGKITLNRKNLLSVRGHTIEQWYPLSPADRVDDVRGELYLDLRLHHRGFVSDRTKGKSRESPYEVVVTVVEARGLPSRDDDKRAASGNHAASSVANGRVLANPCVRMCVQVEGETSLVEQTSTVCLNTLCPNWNSSYFTFELAENDFGSWDDSATLFVTMVDVMDDGQERFLGEVTIPLIELDLDRSVGAWYSLFPRQDAVSMAVTAAATASALDGAGVGLAISPTSAPRPFTFSTTAEPSTRASISLSGDYRTSIIQRTESSGQTSQSSVAKMGAIRLKIKYEEDDVLPISHYDPLLKLLLGSLNGPEALTTGAIALLEDVMSDREDVARALIKIFLDQELVTPLLNALASREIKSIVQPTTLFRGSSLASKSVEQFLKMTAMQYLNTTLKGVVDSIFAEKLSCEIDPNKLPKGQDASTNASQIERNSANLRLYSSRLLDAISSSVDACPLAVRQVFKYLQERVLERFSDDKAYLHLRYVVVSGFLFLRFFSPALLAPKTYGLSDEHPDAATARTLTLVAKILQNLGNLGQRAGNKEQYMSAVDTFIVENVARVRSFIDHLTAVSGAIEFTNQAANHRLRNESSKEGELFKLVRKNGVEVGAKPTFVRRSFQIDDRAVSYFDDGEIAGRIRAEDVVAIEKVDQAAFNRPHMIQMISSNRRHADQILYVAASDVNEQNEWLSAFRNFAGRNPNARQHYHPGGYRGNRWTCCKLTDSAAEGCNMTHPIAASMDLRTSSVSRELHRLYRQFALGLPKLVSSYLNNSKLVTAVVTAASMNGGTLTAAAAAAAAIEAAQDRVSQRKAYTVRQLEVVVDDIAQYTGVV</sequence>
<evidence type="ECO:0000259" key="7">
    <source>
        <dbReference type="PROSITE" id="PS50003"/>
    </source>
</evidence>
<evidence type="ECO:0000256" key="4">
    <source>
        <dbReference type="ARBA" id="ARBA00022771"/>
    </source>
</evidence>
<dbReference type="Gene3D" id="1.10.506.10">
    <property type="entry name" value="GTPase Activation - p120gap, domain 1"/>
    <property type="match status" value="1"/>
</dbReference>
<keyword evidence="11" id="KW-1185">Reference proteome</keyword>
<keyword evidence="1" id="KW-0343">GTPase activation</keyword>
<dbReference type="Gene3D" id="2.60.40.150">
    <property type="entry name" value="C2 domain"/>
    <property type="match status" value="2"/>
</dbReference>
<dbReference type="Pfam" id="PF00779">
    <property type="entry name" value="BTK"/>
    <property type="match status" value="1"/>
</dbReference>
<evidence type="ECO:0000256" key="6">
    <source>
        <dbReference type="PROSITE-ProRule" id="PRU00432"/>
    </source>
</evidence>
<dbReference type="SMART" id="SM00233">
    <property type="entry name" value="PH"/>
    <property type="match status" value="1"/>
</dbReference>
<dbReference type="OrthoDB" id="1562946at2759"/>